<sequence>MLHVDSHLCLSCTRLHWTEAIFEWISLKAYAMRAGIEAYALKFTEARLASCFRGFGPHPRASSIISELKLDFFSLLLRATFSPLPSIRPTSASFHRELLFAYCLEFSSIASWAVVSFD</sequence>
<reference evidence="1 2" key="1">
    <citation type="journal article" date="2021" name="Hortic Res">
        <title>Chromosome-scale assembly of the Dendrobium chrysotoxum genome enhances the understanding of orchid evolution.</title>
        <authorList>
            <person name="Zhang Y."/>
            <person name="Zhang G.Q."/>
            <person name="Zhang D."/>
            <person name="Liu X.D."/>
            <person name="Xu X.Y."/>
            <person name="Sun W.H."/>
            <person name="Yu X."/>
            <person name="Zhu X."/>
            <person name="Wang Z.W."/>
            <person name="Zhao X."/>
            <person name="Zhong W.Y."/>
            <person name="Chen H."/>
            <person name="Yin W.L."/>
            <person name="Huang T."/>
            <person name="Niu S.C."/>
            <person name="Liu Z.J."/>
        </authorList>
    </citation>
    <scope>NUCLEOTIDE SEQUENCE [LARGE SCALE GENOMIC DNA]</scope>
    <source>
        <strain evidence="1">Lindl</strain>
    </source>
</reference>
<evidence type="ECO:0000313" key="1">
    <source>
        <dbReference type="EMBL" id="KAH0457888.1"/>
    </source>
</evidence>
<dbReference type="EMBL" id="JAGFBR010000012">
    <property type="protein sequence ID" value="KAH0457888.1"/>
    <property type="molecule type" value="Genomic_DNA"/>
</dbReference>
<gene>
    <name evidence="1" type="ORF">IEQ34_013203</name>
</gene>
<protein>
    <submittedName>
        <fullName evidence="1">Uncharacterized protein</fullName>
    </submittedName>
</protein>
<name>A0AAV7GQC9_DENCH</name>
<dbReference type="Proteomes" id="UP000775213">
    <property type="component" value="Unassembled WGS sequence"/>
</dbReference>
<comment type="caution">
    <text evidence="1">The sequence shown here is derived from an EMBL/GenBank/DDBJ whole genome shotgun (WGS) entry which is preliminary data.</text>
</comment>
<accession>A0AAV7GQC9</accession>
<dbReference type="AlphaFoldDB" id="A0AAV7GQC9"/>
<keyword evidence="2" id="KW-1185">Reference proteome</keyword>
<organism evidence="1 2">
    <name type="scientific">Dendrobium chrysotoxum</name>
    <name type="common">Orchid</name>
    <dbReference type="NCBI Taxonomy" id="161865"/>
    <lineage>
        <taxon>Eukaryota</taxon>
        <taxon>Viridiplantae</taxon>
        <taxon>Streptophyta</taxon>
        <taxon>Embryophyta</taxon>
        <taxon>Tracheophyta</taxon>
        <taxon>Spermatophyta</taxon>
        <taxon>Magnoliopsida</taxon>
        <taxon>Liliopsida</taxon>
        <taxon>Asparagales</taxon>
        <taxon>Orchidaceae</taxon>
        <taxon>Epidendroideae</taxon>
        <taxon>Malaxideae</taxon>
        <taxon>Dendrobiinae</taxon>
        <taxon>Dendrobium</taxon>
    </lineage>
</organism>
<proteinExistence type="predicted"/>
<evidence type="ECO:0000313" key="2">
    <source>
        <dbReference type="Proteomes" id="UP000775213"/>
    </source>
</evidence>